<dbReference type="eggNOG" id="COG2159">
    <property type="taxonomic scope" value="Bacteria"/>
</dbReference>
<dbReference type="InterPro" id="IPR032465">
    <property type="entry name" value="ACMSD"/>
</dbReference>
<dbReference type="InterPro" id="IPR006680">
    <property type="entry name" value="Amidohydro-rel"/>
</dbReference>
<dbReference type="GO" id="GO:0047596">
    <property type="term" value="F:6-methylsalicylate decarboxylase activity"/>
    <property type="evidence" value="ECO:0007669"/>
    <property type="project" value="UniProtKB-EC"/>
</dbReference>
<dbReference type="PATRIC" id="fig|1114972.6.peg.1064"/>
<evidence type="ECO:0000256" key="5">
    <source>
        <dbReference type="ARBA" id="ARBA00038889"/>
    </source>
</evidence>
<dbReference type="PANTHER" id="PTHR21240">
    <property type="entry name" value="2-AMINO-3-CARBOXYLMUCONATE-6-SEMIALDEHYDE DECARBOXYLASE"/>
    <property type="match status" value="1"/>
</dbReference>
<dbReference type="GO" id="GO:0005829">
    <property type="term" value="C:cytosol"/>
    <property type="evidence" value="ECO:0007669"/>
    <property type="project" value="TreeGrafter"/>
</dbReference>
<dbReference type="AlphaFoldDB" id="A0A0R1R978"/>
<sequence length="316" mass="35610">MNYSKIDIHSHYVTPGYTKFCQKQFHGLAGDVAEPKWQVTDTLSLMQREHIAYSVLSVSMPHISYHQDAQATAALANEINTFGSQIHHNHIDKLGYFATVPLPFVNESIAIIKSALFYQQALGVVLPTSAQGIYLGDPHYDAIMQLLNDVGAVVLIHPNDPPKTPYHVDEKFPHPIYDFFAETTRTFLNLVQNRIFIRYPNIKFIIPHGGAALSVLAPRTLGAKMLNHRLQTDEVDVTAAMKHVYFDVAGRVLPSQLPALLQIVNSEQLLYASDYPYTPKPVVLGLNSALAHTHWLTDTQRQQLYFQNELRLLDLD</sequence>
<evidence type="ECO:0000256" key="1">
    <source>
        <dbReference type="ARBA" id="ARBA00022723"/>
    </source>
</evidence>
<comment type="caution">
    <text evidence="7">The sequence shown here is derived from an EMBL/GenBank/DDBJ whole genome shotgun (WGS) entry which is preliminary data.</text>
</comment>
<feature type="domain" description="Amidohydrolase-related" evidence="6">
    <location>
        <begin position="6"/>
        <end position="314"/>
    </location>
</feature>
<gene>
    <name evidence="7" type="ORF">FD35_GL001050</name>
</gene>
<dbReference type="SUPFAM" id="SSF51556">
    <property type="entry name" value="Metallo-dependent hydrolases"/>
    <property type="match status" value="1"/>
</dbReference>
<keyword evidence="8" id="KW-1185">Reference proteome</keyword>
<evidence type="ECO:0000313" key="8">
    <source>
        <dbReference type="Proteomes" id="UP000051999"/>
    </source>
</evidence>
<protein>
    <recommendedName>
        <fullName evidence="5">6-methylsalicylate decarboxylase</fullName>
        <ecNumber evidence="5">4.1.1.52</ecNumber>
    </recommendedName>
</protein>
<dbReference type="PANTHER" id="PTHR21240:SF29">
    <property type="entry name" value="AMIDOHYDROLASE-RELATED DOMAIN-CONTAINING PROTEIN"/>
    <property type="match status" value="1"/>
</dbReference>
<evidence type="ECO:0000313" key="7">
    <source>
        <dbReference type="EMBL" id="KRL53511.1"/>
    </source>
</evidence>
<dbReference type="EC" id="4.1.1.52" evidence="5"/>
<dbReference type="Proteomes" id="UP000051999">
    <property type="component" value="Unassembled WGS sequence"/>
</dbReference>
<reference evidence="7 8" key="1">
    <citation type="journal article" date="2015" name="Genome Announc.">
        <title>Expanding the biotechnology potential of lactobacilli through comparative genomics of 213 strains and associated genera.</title>
        <authorList>
            <person name="Sun Z."/>
            <person name="Harris H.M."/>
            <person name="McCann A."/>
            <person name="Guo C."/>
            <person name="Argimon S."/>
            <person name="Zhang W."/>
            <person name="Yang X."/>
            <person name="Jeffery I.B."/>
            <person name="Cooney J.C."/>
            <person name="Kagawa T.F."/>
            <person name="Liu W."/>
            <person name="Song Y."/>
            <person name="Salvetti E."/>
            <person name="Wrobel A."/>
            <person name="Rasinkangas P."/>
            <person name="Parkhill J."/>
            <person name="Rea M.C."/>
            <person name="O'Sullivan O."/>
            <person name="Ritari J."/>
            <person name="Douillard F.P."/>
            <person name="Paul Ross R."/>
            <person name="Yang R."/>
            <person name="Briner A.E."/>
            <person name="Felis G.E."/>
            <person name="de Vos W.M."/>
            <person name="Barrangou R."/>
            <person name="Klaenhammer T.R."/>
            <person name="Caufield P.W."/>
            <person name="Cui Y."/>
            <person name="Zhang H."/>
            <person name="O'Toole P.W."/>
        </authorList>
    </citation>
    <scope>NUCLEOTIDE SEQUENCE [LARGE SCALE GENOMIC DNA]</scope>
    <source>
        <strain evidence="7 8">DSM 15814</strain>
    </source>
</reference>
<keyword evidence="3" id="KW-0456">Lyase</keyword>
<evidence type="ECO:0000259" key="6">
    <source>
        <dbReference type="Pfam" id="PF04909"/>
    </source>
</evidence>
<dbReference type="OrthoDB" id="9777673at2"/>
<accession>A0A0R1R978</accession>
<dbReference type="GO" id="GO:0016787">
    <property type="term" value="F:hydrolase activity"/>
    <property type="evidence" value="ECO:0007669"/>
    <property type="project" value="InterPro"/>
</dbReference>
<dbReference type="Pfam" id="PF04909">
    <property type="entry name" value="Amidohydro_2"/>
    <property type="match status" value="1"/>
</dbReference>
<evidence type="ECO:0000256" key="3">
    <source>
        <dbReference type="ARBA" id="ARBA00023239"/>
    </source>
</evidence>
<dbReference type="InterPro" id="IPR032466">
    <property type="entry name" value="Metal_Hydrolase"/>
</dbReference>
<keyword evidence="2" id="KW-0862">Zinc</keyword>
<dbReference type="Gene3D" id="3.20.20.140">
    <property type="entry name" value="Metal-dependent hydrolases"/>
    <property type="match status" value="1"/>
</dbReference>
<dbReference type="STRING" id="1114972.FD35_GL001050"/>
<organism evidence="7 8">
    <name type="scientific">Furfurilactobacillus rossiae DSM 15814</name>
    <dbReference type="NCBI Taxonomy" id="1114972"/>
    <lineage>
        <taxon>Bacteria</taxon>
        <taxon>Bacillati</taxon>
        <taxon>Bacillota</taxon>
        <taxon>Bacilli</taxon>
        <taxon>Lactobacillales</taxon>
        <taxon>Lactobacillaceae</taxon>
        <taxon>Furfurilactobacillus</taxon>
    </lineage>
</organism>
<evidence type="ECO:0000256" key="4">
    <source>
        <dbReference type="ARBA" id="ARBA00036832"/>
    </source>
</evidence>
<name>A0A0R1R978_9LACO</name>
<keyword evidence="1" id="KW-0479">Metal-binding</keyword>
<comment type="catalytic activity">
    <reaction evidence="4">
        <text>6-methylsalicylate + H(+) = 3-methylphenol + CO2</text>
        <dbReference type="Rhea" id="RHEA:23112"/>
        <dbReference type="ChEBI" id="CHEBI:15378"/>
        <dbReference type="ChEBI" id="CHEBI:16526"/>
        <dbReference type="ChEBI" id="CHEBI:17231"/>
        <dbReference type="ChEBI" id="CHEBI:36658"/>
        <dbReference type="EC" id="4.1.1.52"/>
    </reaction>
    <physiologicalReaction direction="left-to-right" evidence="4">
        <dbReference type="Rhea" id="RHEA:23113"/>
    </physiologicalReaction>
</comment>
<dbReference type="RefSeq" id="WP_017260384.1">
    <property type="nucleotide sequence ID" value="NZ_AUAW01000021.1"/>
</dbReference>
<proteinExistence type="predicted"/>
<dbReference type="GO" id="GO:0019748">
    <property type="term" value="P:secondary metabolic process"/>
    <property type="evidence" value="ECO:0007669"/>
    <property type="project" value="TreeGrafter"/>
</dbReference>
<evidence type="ECO:0000256" key="2">
    <source>
        <dbReference type="ARBA" id="ARBA00022833"/>
    </source>
</evidence>
<dbReference type="EMBL" id="AZFF01000018">
    <property type="protein sequence ID" value="KRL53511.1"/>
    <property type="molecule type" value="Genomic_DNA"/>
</dbReference>
<dbReference type="GO" id="GO:0046872">
    <property type="term" value="F:metal ion binding"/>
    <property type="evidence" value="ECO:0007669"/>
    <property type="project" value="UniProtKB-KW"/>
</dbReference>